<feature type="non-terminal residue" evidence="2">
    <location>
        <position position="1"/>
    </location>
</feature>
<organism evidence="2 3">
    <name type="scientific">Trypanosoma conorhini</name>
    <dbReference type="NCBI Taxonomy" id="83891"/>
    <lineage>
        <taxon>Eukaryota</taxon>
        <taxon>Discoba</taxon>
        <taxon>Euglenozoa</taxon>
        <taxon>Kinetoplastea</taxon>
        <taxon>Metakinetoplastina</taxon>
        <taxon>Trypanosomatida</taxon>
        <taxon>Trypanosomatidae</taxon>
        <taxon>Trypanosoma</taxon>
    </lineage>
</organism>
<reference evidence="2 3" key="1">
    <citation type="journal article" date="2018" name="BMC Genomics">
        <title>Genomic comparison of Trypanosoma conorhini and Trypanosoma rangeli to Trypanosoma cruzi strains of high and low virulence.</title>
        <authorList>
            <person name="Bradwell K.R."/>
            <person name="Koparde V.N."/>
            <person name="Matveyev A.V."/>
            <person name="Serrano M.G."/>
            <person name="Alves J.M."/>
            <person name="Parikh H."/>
            <person name="Huang B."/>
            <person name="Lee V."/>
            <person name="Espinosa-Alvarez O."/>
            <person name="Ortiz P.A."/>
            <person name="Costa-Martins A.G."/>
            <person name="Teixeira M.M."/>
            <person name="Buck G.A."/>
        </authorList>
    </citation>
    <scope>NUCLEOTIDE SEQUENCE [LARGE SCALE GENOMIC DNA]</scope>
    <source>
        <strain evidence="2 3">025E</strain>
    </source>
</reference>
<dbReference type="AlphaFoldDB" id="A0A422MUV3"/>
<protein>
    <submittedName>
        <fullName evidence="2">Uncharacterized protein</fullName>
    </submittedName>
</protein>
<comment type="caution">
    <text evidence="2">The sequence shown here is derived from an EMBL/GenBank/DDBJ whole genome shotgun (WGS) entry which is preliminary data.</text>
</comment>
<dbReference type="GeneID" id="40323202"/>
<proteinExistence type="predicted"/>
<dbReference type="RefSeq" id="XP_029223483.1">
    <property type="nucleotide sequence ID" value="XM_029376403.1"/>
</dbReference>
<keyword evidence="3" id="KW-1185">Reference proteome</keyword>
<feature type="compositionally biased region" description="Polar residues" evidence="1">
    <location>
        <begin position="224"/>
        <end position="236"/>
    </location>
</feature>
<sequence>LLQPTRPEGPCGELSSLAAILVASSARAAQNTRGRPAGPACACSKTSPRPLPAAYSHCTATMQYSPLSVRGDAGALVPLCGRAIQVWPGGVGGTRARQFSMQLARLACGRFSLPSPEPFAVRGDKWGDFFFSWMRVGRRFYSLLSFASASKAFLLAVSCAERAADCSRRAPTGHLARKRIWREPGFNFCFFARHLKRDYRGSFRNAARPRVLGQGGRDGGRRGATSQGGRAEVASTSVDVSARFPPISAAGRVA</sequence>
<name>A0A422MUV3_9TRYP</name>
<evidence type="ECO:0000313" key="2">
    <source>
        <dbReference type="EMBL" id="RNE96970.1"/>
    </source>
</evidence>
<dbReference type="EMBL" id="MKKU01001192">
    <property type="protein sequence ID" value="RNE96970.1"/>
    <property type="molecule type" value="Genomic_DNA"/>
</dbReference>
<feature type="region of interest" description="Disordered" evidence="1">
    <location>
        <begin position="210"/>
        <end position="236"/>
    </location>
</feature>
<accession>A0A422MUV3</accession>
<dbReference type="Proteomes" id="UP000284403">
    <property type="component" value="Unassembled WGS sequence"/>
</dbReference>
<evidence type="ECO:0000313" key="3">
    <source>
        <dbReference type="Proteomes" id="UP000284403"/>
    </source>
</evidence>
<gene>
    <name evidence="2" type="ORF">Tco025E_09591</name>
</gene>
<evidence type="ECO:0000256" key="1">
    <source>
        <dbReference type="SAM" id="MobiDB-lite"/>
    </source>
</evidence>